<dbReference type="GO" id="GO:0005829">
    <property type="term" value="C:cytosol"/>
    <property type="evidence" value="ECO:0007669"/>
    <property type="project" value="TreeGrafter"/>
</dbReference>
<evidence type="ECO:0000256" key="3">
    <source>
        <dbReference type="ARBA" id="ARBA00006341"/>
    </source>
</evidence>
<evidence type="ECO:0000313" key="10">
    <source>
        <dbReference type="EMBL" id="RXE58051.1"/>
    </source>
</evidence>
<dbReference type="InterPro" id="IPR019455">
    <property type="entry name" value="Acetolactate_synth_ssu_C"/>
</dbReference>
<dbReference type="EMBL" id="RLII01000026">
    <property type="protein sequence ID" value="RXE58051.1"/>
    <property type="molecule type" value="Genomic_DNA"/>
</dbReference>
<dbReference type="FunFam" id="3.30.70.260:FF:000001">
    <property type="entry name" value="Acetolactate synthase, small subunit"/>
    <property type="match status" value="1"/>
</dbReference>
<dbReference type="OrthoDB" id="9787365at2"/>
<evidence type="ECO:0000256" key="1">
    <source>
        <dbReference type="ARBA" id="ARBA00004974"/>
    </source>
</evidence>
<evidence type="ECO:0000256" key="4">
    <source>
        <dbReference type="ARBA" id="ARBA00011744"/>
    </source>
</evidence>
<dbReference type="InterPro" id="IPR002912">
    <property type="entry name" value="ACT_dom"/>
</dbReference>
<name>A0A4Q0I1N9_9FIRM</name>
<dbReference type="PROSITE" id="PS51671">
    <property type="entry name" value="ACT"/>
    <property type="match status" value="1"/>
</dbReference>
<reference evidence="11" key="1">
    <citation type="submission" date="2018-11" db="EMBL/GenBank/DDBJ databases">
        <title>Genome sequencing of a novel mesophilic and cellulolytic organism within the genus Hungateiclostridium.</title>
        <authorList>
            <person name="Rettenmaier R."/>
            <person name="Liebl W."/>
            <person name="Zverlov V."/>
        </authorList>
    </citation>
    <scope>NUCLEOTIDE SEQUENCE [LARGE SCALE GENOMIC DNA]</scope>
    <source>
        <strain evidence="11">N2K1</strain>
    </source>
</reference>
<dbReference type="InterPro" id="IPR054480">
    <property type="entry name" value="AHAS_small-like_ACT"/>
</dbReference>
<evidence type="ECO:0000256" key="2">
    <source>
        <dbReference type="ARBA" id="ARBA00005025"/>
    </source>
</evidence>
<dbReference type="Gene3D" id="3.30.70.1150">
    <property type="entry name" value="ACT-like. Chain A, domain 2"/>
    <property type="match status" value="1"/>
</dbReference>
<protein>
    <recommendedName>
        <fullName evidence="8">Acetolactate synthase small subunit</fullName>
        <shortName evidence="8">AHAS</shortName>
        <shortName evidence="8">ALS</shortName>
        <ecNumber evidence="8">2.2.1.6</ecNumber>
    </recommendedName>
    <alternativeName>
        <fullName evidence="8">Acetohydroxy-acid synthase small subunit</fullName>
    </alternativeName>
</protein>
<comment type="function">
    <text evidence="8">Catalyzes the conversion of 2 pyruvate molecules into acetolactate in the first common step of the biosynthetic pathway of the branched-amino acids such as leucine, isoleucine, and valine.</text>
</comment>
<keyword evidence="5 8" id="KW-0028">Amino-acid biosynthesis</keyword>
<dbReference type="CDD" id="cd04878">
    <property type="entry name" value="ACT_AHAS"/>
    <property type="match status" value="1"/>
</dbReference>
<evidence type="ECO:0000256" key="8">
    <source>
        <dbReference type="RuleBase" id="RU368092"/>
    </source>
</evidence>
<keyword evidence="6 8" id="KW-0100">Branched-chain amino acid biosynthesis</keyword>
<keyword evidence="8 10" id="KW-0808">Transferase</keyword>
<dbReference type="InterPro" id="IPR039557">
    <property type="entry name" value="AHAS_ACT"/>
</dbReference>
<dbReference type="PANTHER" id="PTHR30239">
    <property type="entry name" value="ACETOLACTATE SYNTHASE SMALL SUBUNIT"/>
    <property type="match status" value="1"/>
</dbReference>
<feature type="domain" description="ACT" evidence="9">
    <location>
        <begin position="5"/>
        <end position="79"/>
    </location>
</feature>
<comment type="caution">
    <text evidence="10">The sequence shown here is derived from an EMBL/GenBank/DDBJ whole genome shotgun (WGS) entry which is preliminary data.</text>
</comment>
<comment type="pathway">
    <text evidence="2 8">Amino-acid biosynthesis; L-valine biosynthesis; L-valine from pyruvate: step 1/4.</text>
</comment>
<organism evidence="10 11">
    <name type="scientific">Acetivibrio mesophilus</name>
    <dbReference type="NCBI Taxonomy" id="2487273"/>
    <lineage>
        <taxon>Bacteria</taxon>
        <taxon>Bacillati</taxon>
        <taxon>Bacillota</taxon>
        <taxon>Clostridia</taxon>
        <taxon>Eubacteriales</taxon>
        <taxon>Oscillospiraceae</taxon>
        <taxon>Acetivibrio</taxon>
    </lineage>
</organism>
<dbReference type="GO" id="GO:0009097">
    <property type="term" value="P:isoleucine biosynthetic process"/>
    <property type="evidence" value="ECO:0007669"/>
    <property type="project" value="UniProtKB-UniRule"/>
</dbReference>
<dbReference type="Pfam" id="PF10369">
    <property type="entry name" value="ALS_ss_C"/>
    <property type="match status" value="1"/>
</dbReference>
<dbReference type="EC" id="2.2.1.6" evidence="8"/>
<evidence type="ECO:0000256" key="5">
    <source>
        <dbReference type="ARBA" id="ARBA00022605"/>
    </source>
</evidence>
<dbReference type="UniPathway" id="UPA00047">
    <property type="reaction ID" value="UER00055"/>
</dbReference>
<dbReference type="Gene3D" id="3.30.70.260">
    <property type="match status" value="1"/>
</dbReference>
<dbReference type="GO" id="GO:0003984">
    <property type="term" value="F:acetolactate synthase activity"/>
    <property type="evidence" value="ECO:0007669"/>
    <property type="project" value="UniProtKB-UniRule"/>
</dbReference>
<sequence>MAKHTLSVLVENHAGVLSRIAGLFSRRGFNIDSLAVGVTENPEVSRMTIVVDGDDYIVEQVSKQLNKLVDVIKIKELEDSDSVSRELALIKVGTTASTRSEIMQITEIFRAKIIDVSKNTLTVEISGSVDKVAALEDMLKQFGIKEIVRTGTIAIQRGNKIIKTKNSDEE</sequence>
<gene>
    <name evidence="10" type="primary">ilvN</name>
    <name evidence="10" type="ORF">EFD62_14400</name>
</gene>
<dbReference type="AlphaFoldDB" id="A0A4Q0I1N9"/>
<evidence type="ECO:0000256" key="6">
    <source>
        <dbReference type="ARBA" id="ARBA00023304"/>
    </source>
</evidence>
<dbReference type="SUPFAM" id="SSF55021">
    <property type="entry name" value="ACT-like"/>
    <property type="match status" value="2"/>
</dbReference>
<dbReference type="InterPro" id="IPR004789">
    <property type="entry name" value="Acetalactate_synth_ssu"/>
</dbReference>
<comment type="similarity">
    <text evidence="3 8">Belongs to the acetolactate synthase small subunit family.</text>
</comment>
<dbReference type="Pfam" id="PF22629">
    <property type="entry name" value="ACT_AHAS_ss"/>
    <property type="match status" value="1"/>
</dbReference>
<dbReference type="GO" id="GO:1990610">
    <property type="term" value="F:acetolactate synthase regulator activity"/>
    <property type="evidence" value="ECO:0007669"/>
    <property type="project" value="UniProtKB-UniRule"/>
</dbReference>
<dbReference type="RefSeq" id="WP_069195490.1">
    <property type="nucleotide sequence ID" value="NZ_RLII01000026.1"/>
</dbReference>
<dbReference type="InterPro" id="IPR045865">
    <property type="entry name" value="ACT-like_dom_sf"/>
</dbReference>
<comment type="subunit">
    <text evidence="4 8">Dimer of large and small chains.</text>
</comment>
<dbReference type="InterPro" id="IPR027271">
    <property type="entry name" value="Acetolactate_synth/TF_NikR_C"/>
</dbReference>
<comment type="pathway">
    <text evidence="1 8">Amino-acid biosynthesis; L-isoleucine biosynthesis; L-isoleucine from 2-oxobutanoate: step 1/4.</text>
</comment>
<keyword evidence="11" id="KW-1185">Reference proteome</keyword>
<evidence type="ECO:0000313" key="11">
    <source>
        <dbReference type="Proteomes" id="UP000289166"/>
    </source>
</evidence>
<proteinExistence type="inferred from homology"/>
<dbReference type="NCBIfam" id="TIGR00119">
    <property type="entry name" value="acolac_sm"/>
    <property type="match status" value="1"/>
</dbReference>
<evidence type="ECO:0000259" key="9">
    <source>
        <dbReference type="PROSITE" id="PS51671"/>
    </source>
</evidence>
<dbReference type="Proteomes" id="UP000289166">
    <property type="component" value="Unassembled WGS sequence"/>
</dbReference>
<dbReference type="FunFam" id="3.30.70.1150:FF:000001">
    <property type="entry name" value="Acetolactate synthase small subunit"/>
    <property type="match status" value="1"/>
</dbReference>
<dbReference type="GO" id="GO:0009099">
    <property type="term" value="P:L-valine biosynthetic process"/>
    <property type="evidence" value="ECO:0007669"/>
    <property type="project" value="UniProtKB-UniRule"/>
</dbReference>
<evidence type="ECO:0000256" key="7">
    <source>
        <dbReference type="ARBA" id="ARBA00048670"/>
    </source>
</evidence>
<comment type="catalytic activity">
    <reaction evidence="7 8">
        <text>2 pyruvate + H(+) = (2S)-2-acetolactate + CO2</text>
        <dbReference type="Rhea" id="RHEA:25249"/>
        <dbReference type="ChEBI" id="CHEBI:15361"/>
        <dbReference type="ChEBI" id="CHEBI:15378"/>
        <dbReference type="ChEBI" id="CHEBI:16526"/>
        <dbReference type="ChEBI" id="CHEBI:58476"/>
        <dbReference type="EC" id="2.2.1.6"/>
    </reaction>
</comment>
<dbReference type="NCBIfam" id="NF008864">
    <property type="entry name" value="PRK11895.1"/>
    <property type="match status" value="1"/>
</dbReference>
<accession>A0A4Q0I1N9</accession>
<dbReference type="PANTHER" id="PTHR30239:SF0">
    <property type="entry name" value="ACETOLACTATE SYNTHASE SMALL SUBUNIT 1, CHLOROPLASTIC"/>
    <property type="match status" value="1"/>
</dbReference>
<dbReference type="UniPathway" id="UPA00049">
    <property type="reaction ID" value="UER00059"/>
</dbReference>